<dbReference type="GO" id="GO:0008270">
    <property type="term" value="F:zinc ion binding"/>
    <property type="evidence" value="ECO:0007669"/>
    <property type="project" value="UniProtKB-KW"/>
</dbReference>
<dbReference type="Gene3D" id="3.30.160.60">
    <property type="entry name" value="Classic Zinc Finger"/>
    <property type="match status" value="6"/>
</dbReference>
<feature type="domain" description="C2H2-type" evidence="13">
    <location>
        <begin position="444"/>
        <end position="471"/>
    </location>
</feature>
<dbReference type="GO" id="GO:0001228">
    <property type="term" value="F:DNA-binding transcription activator activity, RNA polymerase II-specific"/>
    <property type="evidence" value="ECO:0000318"/>
    <property type="project" value="GO_Central"/>
</dbReference>
<keyword evidence="14" id="KW-1185">Reference proteome</keyword>
<dbReference type="PROSITE" id="PS50157">
    <property type="entry name" value="ZINC_FINGER_C2H2_2"/>
    <property type="match status" value="6"/>
</dbReference>
<evidence type="ECO:0000313" key="14">
    <source>
        <dbReference type="Proteomes" id="UP000186698"/>
    </source>
</evidence>
<dbReference type="OrthoDB" id="427030at2759"/>
<dbReference type="KEGG" id="xla:121398011"/>
<dbReference type="FunFam" id="3.30.160.60:FF:002063">
    <property type="entry name" value="RB associated KRAB zinc finger"/>
    <property type="match status" value="1"/>
</dbReference>
<proteinExistence type="inferred from homology"/>
<dbReference type="SMART" id="SM00355">
    <property type="entry name" value="ZnF_C2H2"/>
    <property type="match status" value="6"/>
</dbReference>
<keyword evidence="9" id="KW-0238">DNA-binding</keyword>
<keyword evidence="10" id="KW-0804">Transcription</keyword>
<organism evidence="14 15">
    <name type="scientific">Xenopus laevis</name>
    <name type="common">African clawed frog</name>
    <dbReference type="NCBI Taxonomy" id="8355"/>
    <lineage>
        <taxon>Eukaryota</taxon>
        <taxon>Metazoa</taxon>
        <taxon>Chordata</taxon>
        <taxon>Craniata</taxon>
        <taxon>Vertebrata</taxon>
        <taxon>Euteleostomi</taxon>
        <taxon>Amphibia</taxon>
        <taxon>Batrachia</taxon>
        <taxon>Anura</taxon>
        <taxon>Pipoidea</taxon>
        <taxon>Pipidae</taxon>
        <taxon>Xenopodinae</taxon>
        <taxon>Xenopus</taxon>
        <taxon>Xenopus</taxon>
    </lineage>
</organism>
<comment type="subcellular location">
    <subcellularLocation>
        <location evidence="2">Nucleus</location>
    </subcellularLocation>
</comment>
<feature type="domain" description="C2H2-type" evidence="13">
    <location>
        <begin position="360"/>
        <end position="387"/>
    </location>
</feature>
<feature type="domain" description="C2H2-type" evidence="13">
    <location>
        <begin position="416"/>
        <end position="443"/>
    </location>
</feature>
<dbReference type="SUPFAM" id="SSF57667">
    <property type="entry name" value="beta-beta-alpha zinc fingers"/>
    <property type="match status" value="3"/>
</dbReference>
<dbReference type="Pfam" id="PF12874">
    <property type="entry name" value="zf-met"/>
    <property type="match status" value="1"/>
</dbReference>
<dbReference type="GeneID" id="121398011"/>
<protein>
    <submittedName>
        <fullName evidence="15">Oocyte zinc finger protein XlCOF7.1-like</fullName>
    </submittedName>
</protein>
<dbReference type="InterPro" id="IPR013087">
    <property type="entry name" value="Znf_C2H2_type"/>
</dbReference>
<keyword evidence="8" id="KW-0805">Transcription regulation</keyword>
<evidence type="ECO:0000256" key="6">
    <source>
        <dbReference type="ARBA" id="ARBA00022771"/>
    </source>
</evidence>
<dbReference type="FunFam" id="3.30.160.60:FF:000446">
    <property type="entry name" value="Zinc finger protein"/>
    <property type="match status" value="1"/>
</dbReference>
<keyword evidence="4" id="KW-0479">Metal-binding</keyword>
<evidence type="ECO:0000256" key="11">
    <source>
        <dbReference type="ARBA" id="ARBA00023242"/>
    </source>
</evidence>
<dbReference type="PROSITE" id="PS00028">
    <property type="entry name" value="ZINC_FINGER_C2H2_1"/>
    <property type="match status" value="6"/>
</dbReference>
<keyword evidence="11" id="KW-0539">Nucleus</keyword>
<evidence type="ECO:0000256" key="2">
    <source>
        <dbReference type="ARBA" id="ARBA00004123"/>
    </source>
</evidence>
<dbReference type="FunFam" id="3.30.160.60:FF:002343">
    <property type="entry name" value="Zinc finger protein 33A"/>
    <property type="match status" value="1"/>
</dbReference>
<feature type="domain" description="C2H2-type" evidence="13">
    <location>
        <begin position="388"/>
        <end position="415"/>
    </location>
</feature>
<dbReference type="FunFam" id="3.30.160.60:FF:001158">
    <property type="entry name" value="zinc finger protein 22"/>
    <property type="match status" value="2"/>
</dbReference>
<evidence type="ECO:0000256" key="1">
    <source>
        <dbReference type="ARBA" id="ARBA00003767"/>
    </source>
</evidence>
<dbReference type="InterPro" id="IPR036236">
    <property type="entry name" value="Znf_C2H2_sf"/>
</dbReference>
<feature type="domain" description="C2H2-type" evidence="13">
    <location>
        <begin position="472"/>
        <end position="499"/>
    </location>
</feature>
<feature type="domain" description="C2H2-type" evidence="13">
    <location>
        <begin position="500"/>
        <end position="527"/>
    </location>
</feature>
<dbReference type="GO" id="GO:0000978">
    <property type="term" value="F:RNA polymerase II cis-regulatory region sequence-specific DNA binding"/>
    <property type="evidence" value="ECO:0000318"/>
    <property type="project" value="GO_Central"/>
</dbReference>
<sequence>MPGIPTTSIVFPLLSNRFLFYCTIKSDDGGALHAPGSVIQKENNKNDKKILELMSNIIQLLTGEVAIRTHHVSIYFSLDEWDYIKGNKDLYEEGMKEESQQLHPLGWESDIPTDLGGTLCYNNEPSKIETKGADFCGNRNLRTTEMSPLEQPPPANGIKEEVVSWEEGNQSDCSINPFTEQILGRDTPTSIMGCSQNKVTDNYISVVIKEEPDSSEEEKIHGTSSPTVKVCSLNNSSPVKAMTQEAASWEGGNQSDCSINPVTEQIQGADTPTPIMGCSLNNLSNLRIITITQPILGTYISTPMLGCNLNMNLPASYVENKESNSWEGGNHSDYRMITIPDPATAVNDSKQMEPLVQGKLRCAVCNKLFASKITLARHQIVHTGEKPYPCSDCGRRFPRVTSLQVHQRTHTGEKPFTCTECGKCFAIPQHLNEHRRTHTGEKPFSCSDCGKCFAHRSSLNKHLTVHNKEKPHACADCGKCFSHLYLLRLHRRTHTGEKPYSCAECGKLFAHRSSLTDHQRSHTGGKH</sequence>
<dbReference type="GO" id="GO:0006357">
    <property type="term" value="P:regulation of transcription by RNA polymerase II"/>
    <property type="evidence" value="ECO:0000318"/>
    <property type="project" value="GO_Central"/>
</dbReference>
<evidence type="ECO:0000259" key="13">
    <source>
        <dbReference type="PROSITE" id="PS50157"/>
    </source>
</evidence>
<evidence type="ECO:0000256" key="8">
    <source>
        <dbReference type="ARBA" id="ARBA00023015"/>
    </source>
</evidence>
<dbReference type="Proteomes" id="UP000186698">
    <property type="component" value="Chromosome 9_10L"/>
</dbReference>
<dbReference type="AlphaFoldDB" id="A0A8J1LU93"/>
<evidence type="ECO:0000256" key="7">
    <source>
        <dbReference type="ARBA" id="ARBA00022833"/>
    </source>
</evidence>
<reference evidence="15" key="1">
    <citation type="submission" date="2025-08" db="UniProtKB">
        <authorList>
            <consortium name="RefSeq"/>
        </authorList>
    </citation>
    <scope>IDENTIFICATION</scope>
    <source>
        <strain evidence="15">J_2021</strain>
        <tissue evidence="15">Erythrocytes</tissue>
    </source>
</reference>
<dbReference type="RefSeq" id="XP_041432280.1">
    <property type="nucleotide sequence ID" value="XM_041576346.1"/>
</dbReference>
<evidence type="ECO:0000256" key="4">
    <source>
        <dbReference type="ARBA" id="ARBA00022723"/>
    </source>
</evidence>
<name>A0A8J1LU93_XENLA</name>
<dbReference type="Pfam" id="PF00096">
    <property type="entry name" value="zf-C2H2"/>
    <property type="match status" value="5"/>
</dbReference>
<evidence type="ECO:0000256" key="3">
    <source>
        <dbReference type="ARBA" id="ARBA00006991"/>
    </source>
</evidence>
<evidence type="ECO:0000256" key="5">
    <source>
        <dbReference type="ARBA" id="ARBA00022737"/>
    </source>
</evidence>
<keyword evidence="6 12" id="KW-0863">Zinc-finger</keyword>
<dbReference type="PANTHER" id="PTHR23235:SF142">
    <property type="entry name" value="ZINC FINGER PROTEIN 384"/>
    <property type="match status" value="1"/>
</dbReference>
<gene>
    <name evidence="15" type="primary">LOC121398011</name>
</gene>
<evidence type="ECO:0000313" key="15">
    <source>
        <dbReference type="RefSeq" id="XP_041432280.1"/>
    </source>
</evidence>
<evidence type="ECO:0000256" key="10">
    <source>
        <dbReference type="ARBA" id="ARBA00023163"/>
    </source>
</evidence>
<comment type="function">
    <text evidence="1">May be involved in transcriptional regulation.</text>
</comment>
<accession>A0A8J1LU93</accession>
<dbReference type="GO" id="GO:0005634">
    <property type="term" value="C:nucleus"/>
    <property type="evidence" value="ECO:0000318"/>
    <property type="project" value="GO_Central"/>
</dbReference>
<evidence type="ECO:0000256" key="12">
    <source>
        <dbReference type="PROSITE-ProRule" id="PRU00042"/>
    </source>
</evidence>
<dbReference type="PANTHER" id="PTHR23235">
    <property type="entry name" value="KRUEPPEL-LIKE TRANSCRIPTION FACTOR"/>
    <property type="match status" value="1"/>
</dbReference>
<comment type="similarity">
    <text evidence="3">Belongs to the krueppel C2H2-type zinc-finger protein family.</text>
</comment>
<keyword evidence="5" id="KW-0677">Repeat</keyword>
<evidence type="ECO:0000256" key="9">
    <source>
        <dbReference type="ARBA" id="ARBA00023125"/>
    </source>
</evidence>
<keyword evidence="7" id="KW-0862">Zinc</keyword>